<sequence length="118" mass="13040">MIALVTYPYRDRETLVVHYVGEEVELTDERFAELSAGGHVDLPPAETETAVEPVEDDDAEDDDAEDEDVVDNEPEQTVNEKPSPEMTVQQLRDAIEAANGFAPRKATKAELVAILETL</sequence>
<organism evidence="2">
    <name type="scientific">Siphoviridae sp. ctwIa5</name>
    <dbReference type="NCBI Taxonomy" id="2825729"/>
    <lineage>
        <taxon>Viruses</taxon>
        <taxon>Duplodnaviria</taxon>
        <taxon>Heunggongvirae</taxon>
        <taxon>Uroviricota</taxon>
        <taxon>Caudoviricetes</taxon>
    </lineage>
</organism>
<keyword evidence="2" id="KW-0540">Nuclease</keyword>
<keyword evidence="2" id="KW-0378">Hydrolase</keyword>
<evidence type="ECO:0000256" key="1">
    <source>
        <dbReference type="SAM" id="MobiDB-lite"/>
    </source>
</evidence>
<dbReference type="GO" id="GO:0004519">
    <property type="term" value="F:endonuclease activity"/>
    <property type="evidence" value="ECO:0007669"/>
    <property type="project" value="UniProtKB-KW"/>
</dbReference>
<dbReference type="EMBL" id="BK015430">
    <property type="protein sequence ID" value="DAE06202.1"/>
    <property type="molecule type" value="Genomic_DNA"/>
</dbReference>
<feature type="compositionally biased region" description="Low complexity" evidence="1">
    <location>
        <begin position="43"/>
        <end position="52"/>
    </location>
</feature>
<protein>
    <submittedName>
        <fullName evidence="2">Dimeris T4 recombination endonuclease VII</fullName>
    </submittedName>
</protein>
<name>A0A8S5PGT5_9CAUD</name>
<feature type="region of interest" description="Disordered" evidence="1">
    <location>
        <begin position="35"/>
        <end position="85"/>
    </location>
</feature>
<reference evidence="2" key="1">
    <citation type="journal article" date="2021" name="Proc. Natl. Acad. Sci. U.S.A.">
        <title>A Catalog of Tens of Thousands of Viruses from Human Metagenomes Reveals Hidden Associations with Chronic Diseases.</title>
        <authorList>
            <person name="Tisza M.J."/>
            <person name="Buck C.B."/>
        </authorList>
    </citation>
    <scope>NUCLEOTIDE SEQUENCE</scope>
    <source>
        <strain evidence="2">CtwIa5</strain>
    </source>
</reference>
<proteinExistence type="predicted"/>
<keyword evidence="2" id="KW-0255">Endonuclease</keyword>
<evidence type="ECO:0000313" key="2">
    <source>
        <dbReference type="EMBL" id="DAE06202.1"/>
    </source>
</evidence>
<feature type="compositionally biased region" description="Acidic residues" evidence="1">
    <location>
        <begin position="53"/>
        <end position="74"/>
    </location>
</feature>
<accession>A0A8S5PGT5</accession>
<feature type="compositionally biased region" description="Polar residues" evidence="1">
    <location>
        <begin position="76"/>
        <end position="85"/>
    </location>
</feature>